<reference evidence="2 3" key="1">
    <citation type="submission" date="2020-07" db="EMBL/GenBank/DDBJ databases">
        <title>Complete genome and description of Chryseobacterium manosquense strain Marseille-Q2069 sp. nov.</title>
        <authorList>
            <person name="Boxberger M."/>
        </authorList>
    </citation>
    <scope>NUCLEOTIDE SEQUENCE [LARGE SCALE GENOMIC DNA]</scope>
    <source>
        <strain evidence="2 3">Marseille-Q2069</strain>
    </source>
</reference>
<dbReference type="Gene3D" id="3.90.550.10">
    <property type="entry name" value="Spore Coat Polysaccharide Biosynthesis Protein SpsA, Chain A"/>
    <property type="match status" value="1"/>
</dbReference>
<dbReference type="Pfam" id="PF13712">
    <property type="entry name" value="Glyco_tranf_2_5"/>
    <property type="match status" value="1"/>
</dbReference>
<dbReference type="InterPro" id="IPR059123">
    <property type="entry name" value="StrF_dom"/>
</dbReference>
<dbReference type="Proteomes" id="UP000516438">
    <property type="component" value="Chromosome"/>
</dbReference>
<dbReference type="AlphaFoldDB" id="A0A7H1DUG1"/>
<keyword evidence="3" id="KW-1185">Reference proteome</keyword>
<name>A0A7H1DUG1_9FLAO</name>
<dbReference type="EMBL" id="CP060203">
    <property type="protein sequence ID" value="QNS40619.1"/>
    <property type="molecule type" value="Genomic_DNA"/>
</dbReference>
<accession>A0A7H1DUG1</accession>
<protein>
    <recommendedName>
        <fullName evidence="1">Streptomycin biosynthesis protein StrF domain-containing protein</fullName>
    </recommendedName>
</protein>
<feature type="domain" description="Streptomycin biosynthesis protein StrF" evidence="1">
    <location>
        <begin position="18"/>
        <end position="181"/>
    </location>
</feature>
<proteinExistence type="predicted"/>
<dbReference type="RefSeq" id="WP_188320631.1">
    <property type="nucleotide sequence ID" value="NZ_CP060203.1"/>
</dbReference>
<organism evidence="2 3">
    <name type="scientific">Chryseobacterium manosquense</name>
    <dbReference type="NCBI Taxonomy" id="2754694"/>
    <lineage>
        <taxon>Bacteria</taxon>
        <taxon>Pseudomonadati</taxon>
        <taxon>Bacteroidota</taxon>
        <taxon>Flavobacteriia</taxon>
        <taxon>Flavobacteriales</taxon>
        <taxon>Weeksellaceae</taxon>
        <taxon>Chryseobacterium group</taxon>
        <taxon>Chryseobacterium</taxon>
    </lineage>
</organism>
<evidence type="ECO:0000313" key="2">
    <source>
        <dbReference type="EMBL" id="QNS40619.1"/>
    </source>
</evidence>
<sequence length="267" mass="31464">MLSIIISSYQPHYFTALEKNIAETIGVPYEIIKIDNPGLMGICEAYNKGAEKAKYENLLFLHEDVIFNNFNWGKELLKLLESKENGVIGVAGCFYIPNVPFAWWELPFTEFINITQFKDSELIKQYTLEEDKNITALDGVFLACRRAVWKAFPFNENIKGFHAYDIDFSVRIADSYQNIVSSKILLSHFSQGKMDEKWFRSLIQSRDCFAAPRSQKTNKKYEFFFYTKFEEYLSQFHFPKKEKRKLLLKYNKPKFIGYKAFLRNLFK</sequence>
<gene>
    <name evidence="2" type="ORF">H0S70_09605</name>
</gene>
<dbReference type="InterPro" id="IPR029044">
    <property type="entry name" value="Nucleotide-diphossugar_trans"/>
</dbReference>
<evidence type="ECO:0000259" key="1">
    <source>
        <dbReference type="Pfam" id="PF13712"/>
    </source>
</evidence>
<dbReference type="KEGG" id="cmaq:H0S70_09605"/>
<dbReference type="SUPFAM" id="SSF53448">
    <property type="entry name" value="Nucleotide-diphospho-sugar transferases"/>
    <property type="match status" value="1"/>
</dbReference>
<evidence type="ECO:0000313" key="3">
    <source>
        <dbReference type="Proteomes" id="UP000516438"/>
    </source>
</evidence>